<accession>A0A2H4UV32</accession>
<dbReference type="EMBL" id="MF782455">
    <property type="protein sequence ID" value="ATZ80778.1"/>
    <property type="molecule type" value="Genomic_DNA"/>
</dbReference>
<protein>
    <submittedName>
        <fullName evidence="1">Uncharacterized protein</fullName>
    </submittedName>
</protein>
<evidence type="ECO:0000313" key="2">
    <source>
        <dbReference type="Proteomes" id="UP000240325"/>
    </source>
</evidence>
<dbReference type="Proteomes" id="UP000240325">
    <property type="component" value="Segment"/>
</dbReference>
<reference evidence="1" key="1">
    <citation type="journal article" date="2017" name="Elife">
        <title>The kinetoplastid-infecting Bodo saltans virus (BsV), a window into the most abundant giant viruses in the sea.</title>
        <authorList>
            <person name="Deeg C.M."/>
            <person name="Chow C.-E.T."/>
            <person name="Suttle C.A."/>
        </authorList>
    </citation>
    <scope>NUCLEOTIDE SEQUENCE</scope>
    <source>
        <strain evidence="1">NG1</strain>
    </source>
</reference>
<gene>
    <name evidence="1" type="ORF">BMW23_0732</name>
</gene>
<name>A0A2H4UV32_9VIRU</name>
<sequence length="193" mass="22272">MINTTTFYKLFENEQNADIPEHMKCKWCCGLLQCPVKVSQCGCVGCLRCVREMFARGDTHYSQHYSKTMFDRFGTGAAMGGKWQCQMCNNRVALKNGYANDVYSDYNELNKEIATLYPTQKCVVCNEITDTLTIHEHLIDCYAKRKEEQMSKYAQSSRERAKEKSQICDICGEKTKNLMSHMMAKHMDEMTKS</sequence>
<keyword evidence="2" id="KW-1185">Reference proteome</keyword>
<dbReference type="Gene3D" id="3.30.40.10">
    <property type="entry name" value="Zinc/RING finger domain, C3HC4 (zinc finger)"/>
    <property type="match status" value="1"/>
</dbReference>
<evidence type="ECO:0000313" key="1">
    <source>
        <dbReference type="EMBL" id="ATZ80778.1"/>
    </source>
</evidence>
<organism evidence="1">
    <name type="scientific">Bodo saltans virus</name>
    <dbReference type="NCBI Taxonomy" id="2024608"/>
    <lineage>
        <taxon>Viruses</taxon>
        <taxon>Varidnaviria</taxon>
        <taxon>Bamfordvirae</taxon>
        <taxon>Nucleocytoviricota</taxon>
        <taxon>Megaviricetes</taxon>
        <taxon>Imitervirales</taxon>
        <taxon>Mimiviridae</taxon>
        <taxon>Klosneuvirinae</taxon>
        <taxon>Theiavirus</taxon>
        <taxon>Theiavirus salishense</taxon>
    </lineage>
</organism>
<proteinExistence type="predicted"/>
<dbReference type="InterPro" id="IPR013083">
    <property type="entry name" value="Znf_RING/FYVE/PHD"/>
</dbReference>